<dbReference type="Pfam" id="PF01381">
    <property type="entry name" value="HTH_3"/>
    <property type="match status" value="1"/>
</dbReference>
<dbReference type="Gene3D" id="1.10.260.40">
    <property type="entry name" value="lambda repressor-like DNA-binding domains"/>
    <property type="match status" value="1"/>
</dbReference>
<comment type="caution">
    <text evidence="2">The sequence shown here is derived from an EMBL/GenBank/DDBJ whole genome shotgun (WGS) entry which is preliminary data.</text>
</comment>
<evidence type="ECO:0000313" key="2">
    <source>
        <dbReference type="EMBL" id="MFC6395986.1"/>
    </source>
</evidence>
<feature type="domain" description="HTH cro/C1-type" evidence="1">
    <location>
        <begin position="8"/>
        <end position="63"/>
    </location>
</feature>
<dbReference type="InterPro" id="IPR010982">
    <property type="entry name" value="Lambda_DNA-bd_dom_sf"/>
</dbReference>
<proteinExistence type="predicted"/>
<dbReference type="RefSeq" id="WP_343885941.1">
    <property type="nucleotide sequence ID" value="NZ_BAAAKI010000012.1"/>
</dbReference>
<dbReference type="NCBIfam" id="TIGR03070">
    <property type="entry name" value="couple_hipB"/>
    <property type="match status" value="1"/>
</dbReference>
<protein>
    <submittedName>
        <fullName evidence="2">Type II toxin-antitoxin system Y4mF family antitoxin</fullName>
    </submittedName>
</protein>
<organism evidence="2 3">
    <name type="scientific">Luteococcus sanguinis</name>
    <dbReference type="NCBI Taxonomy" id="174038"/>
    <lineage>
        <taxon>Bacteria</taxon>
        <taxon>Bacillati</taxon>
        <taxon>Actinomycetota</taxon>
        <taxon>Actinomycetes</taxon>
        <taxon>Propionibacteriales</taxon>
        <taxon>Propionibacteriaceae</taxon>
        <taxon>Luteococcus</taxon>
    </lineage>
</organism>
<gene>
    <name evidence="2" type="ORF">ACFP57_03120</name>
</gene>
<dbReference type="InterPro" id="IPR017507">
    <property type="entry name" value="Tscrpt_reg_HipB-like"/>
</dbReference>
<dbReference type="SMART" id="SM00530">
    <property type="entry name" value="HTH_XRE"/>
    <property type="match status" value="1"/>
</dbReference>
<dbReference type="PROSITE" id="PS50943">
    <property type="entry name" value="HTH_CROC1"/>
    <property type="match status" value="1"/>
</dbReference>
<dbReference type="SUPFAM" id="SSF47413">
    <property type="entry name" value="lambda repressor-like DNA-binding domains"/>
    <property type="match status" value="1"/>
</dbReference>
<dbReference type="CDD" id="cd00093">
    <property type="entry name" value="HTH_XRE"/>
    <property type="match status" value="1"/>
</dbReference>
<dbReference type="InterPro" id="IPR001387">
    <property type="entry name" value="Cro/C1-type_HTH"/>
</dbReference>
<evidence type="ECO:0000259" key="1">
    <source>
        <dbReference type="PROSITE" id="PS50943"/>
    </source>
</evidence>
<name>A0ABW1WY68_9ACTN</name>
<evidence type="ECO:0000313" key="3">
    <source>
        <dbReference type="Proteomes" id="UP001596266"/>
    </source>
</evidence>
<dbReference type="Proteomes" id="UP001596266">
    <property type="component" value="Unassembled WGS sequence"/>
</dbReference>
<keyword evidence="3" id="KW-1185">Reference proteome</keyword>
<accession>A0ABW1WY68</accession>
<reference evidence="3" key="1">
    <citation type="journal article" date="2019" name="Int. J. Syst. Evol. Microbiol.">
        <title>The Global Catalogue of Microorganisms (GCM) 10K type strain sequencing project: providing services to taxonomists for standard genome sequencing and annotation.</title>
        <authorList>
            <consortium name="The Broad Institute Genomics Platform"/>
            <consortium name="The Broad Institute Genome Sequencing Center for Infectious Disease"/>
            <person name="Wu L."/>
            <person name="Ma J."/>
        </authorList>
    </citation>
    <scope>NUCLEOTIDE SEQUENCE [LARGE SCALE GENOMIC DNA]</scope>
    <source>
        <strain evidence="3">CGMCC 1.15277</strain>
    </source>
</reference>
<dbReference type="EMBL" id="JBHSUA010000008">
    <property type="protein sequence ID" value="MFC6395986.1"/>
    <property type="molecule type" value="Genomic_DNA"/>
</dbReference>
<sequence>MDELGEQLRLRRRELGLSQADLADLADVSERTVRALEQGKHTARLDVLTKVLETLGLRLVATLRERHG</sequence>